<dbReference type="RefSeq" id="WP_152432095.1">
    <property type="nucleotide sequence ID" value="NZ_CBCSDK010000008.1"/>
</dbReference>
<keyword evidence="3" id="KW-1185">Reference proteome</keyword>
<dbReference type="Proteomes" id="UP000326936">
    <property type="component" value="Plasmid pTHAF100_a"/>
</dbReference>
<dbReference type="Pfam" id="PF03372">
    <property type="entry name" value="Exo_endo_phos"/>
    <property type="match status" value="1"/>
</dbReference>
<keyword evidence="2" id="KW-0269">Exonuclease</keyword>
<organism evidence="2 3">
    <name type="scientific">Vibrio aquimaris</name>
    <dbReference type="NCBI Taxonomy" id="2587862"/>
    <lineage>
        <taxon>Bacteria</taxon>
        <taxon>Pseudomonadati</taxon>
        <taxon>Pseudomonadota</taxon>
        <taxon>Gammaproteobacteria</taxon>
        <taxon>Vibrionales</taxon>
        <taxon>Vibrionaceae</taxon>
        <taxon>Vibrio</taxon>
    </lineage>
</organism>
<dbReference type="GO" id="GO:0004527">
    <property type="term" value="F:exonuclease activity"/>
    <property type="evidence" value="ECO:0007669"/>
    <property type="project" value="UniProtKB-KW"/>
</dbReference>
<dbReference type="KEGG" id="vaq:FIV01_16785"/>
<keyword evidence="2" id="KW-0614">Plasmid</keyword>
<keyword evidence="2" id="KW-0378">Hydrolase</keyword>
<dbReference type="Gene3D" id="3.60.10.10">
    <property type="entry name" value="Endonuclease/exonuclease/phosphatase"/>
    <property type="match status" value="1"/>
</dbReference>
<dbReference type="PANTHER" id="PTHR14859">
    <property type="entry name" value="CALCOFLUOR WHITE HYPERSENSITIVE PROTEIN PRECURSOR"/>
    <property type="match status" value="1"/>
</dbReference>
<proteinExistence type="predicted"/>
<dbReference type="EMBL" id="CP045351">
    <property type="protein sequence ID" value="QFT28047.1"/>
    <property type="molecule type" value="Genomic_DNA"/>
</dbReference>
<evidence type="ECO:0000259" key="1">
    <source>
        <dbReference type="Pfam" id="PF03372"/>
    </source>
</evidence>
<dbReference type="InterPro" id="IPR005135">
    <property type="entry name" value="Endo/exonuclease/phosphatase"/>
</dbReference>
<evidence type="ECO:0000313" key="3">
    <source>
        <dbReference type="Proteomes" id="UP000326936"/>
    </source>
</evidence>
<dbReference type="InterPro" id="IPR051916">
    <property type="entry name" value="GPI-anchor_lipid_remodeler"/>
</dbReference>
<feature type="domain" description="Endonuclease/exonuclease/phosphatase" evidence="1">
    <location>
        <begin position="46"/>
        <end position="305"/>
    </location>
</feature>
<geneLocation type="plasmid" evidence="3">
    <name>pthaf100_a</name>
</geneLocation>
<dbReference type="SUPFAM" id="SSF56219">
    <property type="entry name" value="DNase I-like"/>
    <property type="match status" value="1"/>
</dbReference>
<dbReference type="AlphaFoldDB" id="A0A5P9CQG1"/>
<protein>
    <submittedName>
        <fullName evidence="2">Endonuclease/Exonuclease/phosphatase family protein</fullName>
    </submittedName>
</protein>
<dbReference type="GO" id="GO:0016020">
    <property type="term" value="C:membrane"/>
    <property type="evidence" value="ECO:0007669"/>
    <property type="project" value="GOC"/>
</dbReference>
<name>A0A5P9CQG1_9VIBR</name>
<accession>A0A5P9CQG1</accession>
<keyword evidence="2" id="KW-0540">Nuclease</keyword>
<dbReference type="PANTHER" id="PTHR14859:SF15">
    <property type="entry name" value="ENDONUCLEASE_EXONUCLEASE_PHOSPHATASE DOMAIN-CONTAINING PROTEIN"/>
    <property type="match status" value="1"/>
</dbReference>
<keyword evidence="2" id="KW-0255">Endonuclease</keyword>
<dbReference type="OrthoDB" id="833328at2"/>
<evidence type="ECO:0000313" key="2">
    <source>
        <dbReference type="EMBL" id="QFT28047.1"/>
    </source>
</evidence>
<reference evidence="2 3" key="1">
    <citation type="submission" date="2019-10" db="EMBL/GenBank/DDBJ databases">
        <title>Complete genome sequence of Vibrio sp. strain THAF100, isolated from non-filtered water from the water column of tank 6 of a marine aquarium containing stony-coral fragments. Water maintained at 26 degree C.</title>
        <authorList>
            <person name="Ruckert C."/>
            <person name="Franco A."/>
            <person name="Kalinowski J."/>
            <person name="Glaeser S."/>
        </authorList>
    </citation>
    <scope>NUCLEOTIDE SEQUENCE [LARGE SCALE GENOMIC DNA]</scope>
    <source>
        <strain evidence="2 3">THAF100</strain>
        <plasmid evidence="3">pthaf100_a</plasmid>
    </source>
</reference>
<dbReference type="InterPro" id="IPR036691">
    <property type="entry name" value="Endo/exonu/phosph_ase_sf"/>
</dbReference>
<sequence length="316" mass="35707">MPTNKKLTFATANLYNFIEPPGAFYDFENIYTAQEWENKCHWTMESIKALDADIIAVQEVFSIDCVRDMLFKLGFNHFVSVDKAHVESEYIYSHPVVALASKYPITHYHAVTVPRSLLEGYGIQDLAFSRQPVCAVIDVPSIGEVAVYVCHLKSQRETQAKPDAKTHAVLGQWLSSQQRGWEALMIRIAMELAYSKKPMPTVLMGDLNQSINSEVVGLLTKPTEHESHHLILRDSWDIINPDLSSAARPATHYHFSTGKVLDYVLLSQEFQTSSYCSMADLIQYRTLDSHLISPCFEKDNQASDHAFVSVTAQFVL</sequence>
<gene>
    <name evidence="2" type="ORF">FIV01_16785</name>
</gene>
<dbReference type="GO" id="GO:0004519">
    <property type="term" value="F:endonuclease activity"/>
    <property type="evidence" value="ECO:0007669"/>
    <property type="project" value="UniProtKB-KW"/>
</dbReference>
<dbReference type="GO" id="GO:0006506">
    <property type="term" value="P:GPI anchor biosynthetic process"/>
    <property type="evidence" value="ECO:0007669"/>
    <property type="project" value="TreeGrafter"/>
</dbReference>